<feature type="domain" description="Glucose-methanol-choline oxidoreductase C-terminal" evidence="9">
    <location>
        <begin position="602"/>
        <end position="753"/>
    </location>
</feature>
<evidence type="ECO:0000313" key="10">
    <source>
        <dbReference type="EMBL" id="TPX10838.1"/>
    </source>
</evidence>
<evidence type="ECO:0000256" key="2">
    <source>
        <dbReference type="ARBA" id="ARBA00022630"/>
    </source>
</evidence>
<feature type="region of interest" description="Disordered" evidence="6">
    <location>
        <begin position="648"/>
        <end position="671"/>
    </location>
</feature>
<dbReference type="PANTHER" id="PTHR46056:SF12">
    <property type="entry name" value="LONG-CHAIN-ALCOHOL OXIDASE"/>
    <property type="match status" value="1"/>
</dbReference>
<feature type="domain" description="FAD-dependent oxidoreductase 2 FAD-binding" evidence="8">
    <location>
        <begin position="235"/>
        <end position="267"/>
    </location>
</feature>
<evidence type="ECO:0000256" key="4">
    <source>
        <dbReference type="ARBA" id="ARBA00023002"/>
    </source>
</evidence>
<feature type="domain" description="Glucose-methanol-choline oxidoreductase N-terminal" evidence="7">
    <location>
        <begin position="282"/>
        <end position="509"/>
    </location>
</feature>
<dbReference type="InterPro" id="IPR007867">
    <property type="entry name" value="GMC_OxRtase_C"/>
</dbReference>
<dbReference type="InterPro" id="IPR036188">
    <property type="entry name" value="FAD/NAD-bd_sf"/>
</dbReference>
<dbReference type="Proteomes" id="UP000319257">
    <property type="component" value="Unassembled WGS sequence"/>
</dbReference>
<evidence type="ECO:0000259" key="7">
    <source>
        <dbReference type="Pfam" id="PF00732"/>
    </source>
</evidence>
<dbReference type="SUPFAM" id="SSF51905">
    <property type="entry name" value="FAD/NAD(P)-binding domain"/>
    <property type="match status" value="1"/>
</dbReference>
<comment type="similarity">
    <text evidence="1">Belongs to the GMC oxidoreductase family.</text>
</comment>
<gene>
    <name evidence="10" type="ORF">E0L32_008227</name>
</gene>
<dbReference type="Pfam" id="PF00890">
    <property type="entry name" value="FAD_binding_2"/>
    <property type="match status" value="1"/>
</dbReference>
<dbReference type="Pfam" id="PF05199">
    <property type="entry name" value="GMC_oxred_C"/>
    <property type="match status" value="1"/>
</dbReference>
<name>A0A507B1I8_9PEZI</name>
<sequence>MSSSSYSEYHVPETAPPADLKAPCPPPLAAAPSGDFWNETQWKVLLSLLDAVVPSIVSESDVTNKFDQRKLSQSQYSAAAAKAQASVQMKPSDELLKAYLQERMLDKPAFVDNLKRTLDSLPPKTKNDLGGVLSLLSSRAGAFVLTGYCTPVQEQPIHIREAILQSWLKSWIGTLRGLGKSLTMVAHVAYLETSPLFKQITGYPDVPADWKAGRHFDYTFLQFPADPAPAVIETDVVVVGSGCGGAVVARTLAEAGHRVVVVDKGSYFPPSQLPMPQEEGSRYMYENQGFIATEDGSLSAVAGGCWGGGGAVNWSVCLQTQGFVRREWARQHGLAWFETQDFQDALDRVCGLAGASEDGVRHPHRARVVLDGARRLGWHAKATPVNSAGEDHWCGHCHLGCGGAGKLSTVVSWLPAAAEAGARFIEGFLVDRVLFDDDGKKATGVVGTWTSRDGNGGVSGPLSERTTRQVEIRAKKVVLSAGSLWSPLILMKSGVKNRNLGRNLRLHPCNFVSACFEEETRPWEGGIITSVCTSFENLDGQGHGVKLEPTCMLPYAALSWVPWRSGLDFKLGALRYRHLANFISLTRDRDSGSVFPDPVTGRPRIDYTPSRFDAAHTLEGAVALAQMCYVAGATEIAVVLPGIEPFVRAAPPPPPPQKQAGGDDDDSGSNLGVSDPAFEKWIAHVRKVGNRTPDAAFSSAHQMGTCRMSSHAGAGVVDPRGRVWGREALYVADASVFPSASGVNPMVTNMAIADHIARGIARELVSGA</sequence>
<dbReference type="InterPro" id="IPR003953">
    <property type="entry name" value="FAD-dep_OxRdtase_2_FAD-bd"/>
</dbReference>
<evidence type="ECO:0000313" key="11">
    <source>
        <dbReference type="Proteomes" id="UP000319257"/>
    </source>
</evidence>
<dbReference type="STRING" id="1093900.A0A507B1I8"/>
<comment type="caution">
    <text evidence="10">The sequence shown here is derived from an EMBL/GenBank/DDBJ whole genome shotgun (WGS) entry which is preliminary data.</text>
</comment>
<keyword evidence="11" id="KW-1185">Reference proteome</keyword>
<dbReference type="EMBL" id="SKBQ01000053">
    <property type="protein sequence ID" value="TPX10838.1"/>
    <property type="molecule type" value="Genomic_DNA"/>
</dbReference>
<evidence type="ECO:0000256" key="3">
    <source>
        <dbReference type="ARBA" id="ARBA00022827"/>
    </source>
</evidence>
<dbReference type="InParanoid" id="A0A507B1I8"/>
<keyword evidence="4" id="KW-0560">Oxidoreductase</keyword>
<dbReference type="InterPro" id="IPR000172">
    <property type="entry name" value="GMC_OxRdtase_N"/>
</dbReference>
<keyword evidence="2" id="KW-0285">Flavoprotein</keyword>
<evidence type="ECO:0000259" key="8">
    <source>
        <dbReference type="Pfam" id="PF00890"/>
    </source>
</evidence>
<dbReference type="GO" id="GO:0046577">
    <property type="term" value="F:long-chain-alcohol oxidase activity"/>
    <property type="evidence" value="ECO:0007669"/>
    <property type="project" value="UniProtKB-EC"/>
</dbReference>
<evidence type="ECO:0000259" key="9">
    <source>
        <dbReference type="Pfam" id="PF05199"/>
    </source>
</evidence>
<evidence type="ECO:0000256" key="5">
    <source>
        <dbReference type="PIRSR" id="PIRSR028937-1"/>
    </source>
</evidence>
<organism evidence="10 11">
    <name type="scientific">Thyridium curvatum</name>
    <dbReference type="NCBI Taxonomy" id="1093900"/>
    <lineage>
        <taxon>Eukaryota</taxon>
        <taxon>Fungi</taxon>
        <taxon>Dikarya</taxon>
        <taxon>Ascomycota</taxon>
        <taxon>Pezizomycotina</taxon>
        <taxon>Sordariomycetes</taxon>
        <taxon>Sordariomycetidae</taxon>
        <taxon>Thyridiales</taxon>
        <taxon>Thyridiaceae</taxon>
        <taxon>Thyridium</taxon>
    </lineage>
</organism>
<proteinExistence type="inferred from homology"/>
<evidence type="ECO:0000256" key="6">
    <source>
        <dbReference type="SAM" id="MobiDB-lite"/>
    </source>
</evidence>
<dbReference type="PANTHER" id="PTHR46056">
    <property type="entry name" value="LONG-CHAIN-ALCOHOL OXIDASE"/>
    <property type="match status" value="1"/>
</dbReference>
<protein>
    <submittedName>
        <fullName evidence="10">Uncharacterized protein</fullName>
    </submittedName>
</protein>
<dbReference type="Pfam" id="PF00732">
    <property type="entry name" value="GMC_oxred_N"/>
    <property type="match status" value="1"/>
</dbReference>
<dbReference type="GO" id="GO:0050660">
    <property type="term" value="F:flavin adenine dinucleotide binding"/>
    <property type="evidence" value="ECO:0007669"/>
    <property type="project" value="InterPro"/>
</dbReference>
<feature type="active site" description="Proton acceptor" evidence="5">
    <location>
        <position position="701"/>
    </location>
</feature>
<keyword evidence="3" id="KW-0274">FAD</keyword>
<dbReference type="GO" id="GO:0016020">
    <property type="term" value="C:membrane"/>
    <property type="evidence" value="ECO:0007669"/>
    <property type="project" value="UniProtKB-SubCell"/>
</dbReference>
<evidence type="ECO:0000256" key="1">
    <source>
        <dbReference type="ARBA" id="ARBA00010790"/>
    </source>
</evidence>
<feature type="region of interest" description="Disordered" evidence="6">
    <location>
        <begin position="1"/>
        <end position="26"/>
    </location>
</feature>
<reference evidence="10 11" key="1">
    <citation type="submission" date="2019-06" db="EMBL/GenBank/DDBJ databases">
        <title>Draft genome sequence of the filamentous fungus Phialemoniopsis curvata isolated from diesel fuel.</title>
        <authorList>
            <person name="Varaljay V.A."/>
            <person name="Lyon W.J."/>
            <person name="Crouch A.L."/>
            <person name="Drake C.E."/>
            <person name="Hollomon J.M."/>
            <person name="Nadeau L.J."/>
            <person name="Nunn H.S."/>
            <person name="Stevenson B.S."/>
            <person name="Bojanowski C.L."/>
            <person name="Crookes-Goodson W.J."/>
        </authorList>
    </citation>
    <scope>NUCLEOTIDE SEQUENCE [LARGE SCALE GENOMIC DNA]</scope>
    <source>
        <strain evidence="10 11">D216</strain>
    </source>
</reference>
<dbReference type="Gene3D" id="3.50.50.60">
    <property type="entry name" value="FAD/NAD(P)-binding domain"/>
    <property type="match status" value="2"/>
</dbReference>
<dbReference type="OrthoDB" id="269227at2759"/>
<dbReference type="GeneID" id="41975674"/>
<accession>A0A507B1I8</accession>
<dbReference type="RefSeq" id="XP_030992549.1">
    <property type="nucleotide sequence ID" value="XM_031143058.1"/>
</dbReference>
<dbReference type="AlphaFoldDB" id="A0A507B1I8"/>